<comment type="caution">
    <text evidence="1">The sequence shown here is derived from an EMBL/GenBank/DDBJ whole genome shotgun (WGS) entry which is preliminary data.</text>
</comment>
<reference evidence="1 2" key="1">
    <citation type="submission" date="2024-01" db="EMBL/GenBank/DDBJ databases">
        <title>Hyphobacterium bacterium isolated from marine sediment.</title>
        <authorList>
            <person name="Zhao S."/>
        </authorList>
    </citation>
    <scope>NUCLEOTIDE SEQUENCE [LARGE SCALE GENOMIC DNA]</scope>
    <source>
        <strain evidence="2">HN65</strain>
    </source>
</reference>
<dbReference type="RefSeq" id="WP_330198965.1">
    <property type="nucleotide sequence ID" value="NZ_JAZDRP010000004.1"/>
</dbReference>
<keyword evidence="2" id="KW-1185">Reference proteome</keyword>
<accession>A0ABU7LQW2</accession>
<sequence length="126" mass="14185">MSLQPLIRETIARRGLNIRQTQDGTRIARAATIALIPVWGRPMDDPTPENLFHQALVILAEYENSEGYEDWCEEYGFDPGGRQIRDRFDAIGKARTALVELISEERFVGLIGGLAMSQAINMARPR</sequence>
<gene>
    <name evidence="1" type="ORF">V0U79_07980</name>
</gene>
<organism evidence="1 2">
    <name type="scientific">Hyphobacterium lacteum</name>
    <dbReference type="NCBI Taxonomy" id="3116575"/>
    <lineage>
        <taxon>Bacteria</taxon>
        <taxon>Pseudomonadati</taxon>
        <taxon>Pseudomonadota</taxon>
        <taxon>Alphaproteobacteria</taxon>
        <taxon>Maricaulales</taxon>
        <taxon>Maricaulaceae</taxon>
        <taxon>Hyphobacterium</taxon>
    </lineage>
</organism>
<protein>
    <submittedName>
        <fullName evidence="1">Uncharacterized protein</fullName>
    </submittedName>
</protein>
<name>A0ABU7LQW2_9PROT</name>
<dbReference type="EMBL" id="JAZDRP010000004">
    <property type="protein sequence ID" value="MEE2526302.1"/>
    <property type="molecule type" value="Genomic_DNA"/>
</dbReference>
<evidence type="ECO:0000313" key="2">
    <source>
        <dbReference type="Proteomes" id="UP001354971"/>
    </source>
</evidence>
<proteinExistence type="predicted"/>
<dbReference type="Proteomes" id="UP001354971">
    <property type="component" value="Unassembled WGS sequence"/>
</dbReference>
<evidence type="ECO:0000313" key="1">
    <source>
        <dbReference type="EMBL" id="MEE2526302.1"/>
    </source>
</evidence>